<organism evidence="3 4">
    <name type="scientific">Dictyostelium purpureum</name>
    <name type="common">Slime mold</name>
    <dbReference type="NCBI Taxonomy" id="5786"/>
    <lineage>
        <taxon>Eukaryota</taxon>
        <taxon>Amoebozoa</taxon>
        <taxon>Evosea</taxon>
        <taxon>Eumycetozoa</taxon>
        <taxon>Dictyostelia</taxon>
        <taxon>Dictyosteliales</taxon>
        <taxon>Dictyosteliaceae</taxon>
        <taxon>Dictyostelium</taxon>
    </lineage>
</organism>
<keyword evidence="2" id="KW-0812">Transmembrane</keyword>
<keyword evidence="2" id="KW-0472">Membrane</keyword>
<dbReference type="InParanoid" id="F0ZUF1"/>
<protein>
    <submittedName>
        <fullName evidence="3">Uncharacterized protein</fullName>
    </submittedName>
</protein>
<gene>
    <name evidence="3" type="ORF">DICPUDRAFT_89219</name>
</gene>
<dbReference type="VEuPathDB" id="AmoebaDB:DICPUDRAFT_89219"/>
<dbReference type="KEGG" id="dpp:DICPUDRAFT_89219"/>
<feature type="transmembrane region" description="Helical" evidence="2">
    <location>
        <begin position="89"/>
        <end position="111"/>
    </location>
</feature>
<evidence type="ECO:0000313" key="3">
    <source>
        <dbReference type="EMBL" id="EGC32430.1"/>
    </source>
</evidence>
<sequence>MENNNNNNKNNNMYNNIGSPPNYNNRNNNMNYNSPNIPNNNNNPNYNYNNMYNNIMYNSDIDNGSNHYHDLLINNNNSLKSKRRFKFKVLSFVIAIFFIISISSLVFFIYFSTEQLTFKGFKFIETKCILESTRYTSRNETSGDCQVLNENEWWYQYDKDFYKFNNGNANINYSSSYSYGSIVGSEDTDNFSDNSDSIGKHKKSNIVCFQGIFNVSFNDTEKQLLNGDIYGIWSADLERIKSYLHLVKGGVEQTCFYNKHDNKEIIWIRPPSSLFNILLIVLLGLVSLLSFILFIVICRKAFGPLSKEEEKAKLLSNSIYYRYTSDNVYNLENNNNNNN</sequence>
<feature type="region of interest" description="Disordered" evidence="1">
    <location>
        <begin position="1"/>
        <end position="44"/>
    </location>
</feature>
<dbReference type="AlphaFoldDB" id="F0ZUF1"/>
<accession>F0ZUF1</accession>
<dbReference type="Proteomes" id="UP000001064">
    <property type="component" value="Unassembled WGS sequence"/>
</dbReference>
<dbReference type="eggNOG" id="ENOG502SW4F">
    <property type="taxonomic scope" value="Eukaryota"/>
</dbReference>
<evidence type="ECO:0000256" key="1">
    <source>
        <dbReference type="SAM" id="MobiDB-lite"/>
    </source>
</evidence>
<evidence type="ECO:0000313" key="4">
    <source>
        <dbReference type="Proteomes" id="UP000001064"/>
    </source>
</evidence>
<dbReference type="OMA" id="NENEWWY"/>
<proteinExistence type="predicted"/>
<dbReference type="FunCoup" id="F0ZUF1">
    <property type="interactions" value="937"/>
</dbReference>
<dbReference type="RefSeq" id="XP_003291042.1">
    <property type="nucleotide sequence ID" value="XM_003290994.1"/>
</dbReference>
<reference evidence="4" key="1">
    <citation type="journal article" date="2011" name="Genome Biol.">
        <title>Comparative genomics of the social amoebae Dictyostelium discoideum and Dictyostelium purpureum.</title>
        <authorList>
            <consortium name="US DOE Joint Genome Institute (JGI-PGF)"/>
            <person name="Sucgang R."/>
            <person name="Kuo A."/>
            <person name="Tian X."/>
            <person name="Salerno W."/>
            <person name="Parikh A."/>
            <person name="Feasley C.L."/>
            <person name="Dalin E."/>
            <person name="Tu H."/>
            <person name="Huang E."/>
            <person name="Barry K."/>
            <person name="Lindquist E."/>
            <person name="Shapiro H."/>
            <person name="Bruce D."/>
            <person name="Schmutz J."/>
            <person name="Salamov A."/>
            <person name="Fey P."/>
            <person name="Gaudet P."/>
            <person name="Anjard C."/>
            <person name="Babu M.M."/>
            <person name="Basu S."/>
            <person name="Bushmanova Y."/>
            <person name="van der Wel H."/>
            <person name="Katoh-Kurasawa M."/>
            <person name="Dinh C."/>
            <person name="Coutinho P.M."/>
            <person name="Saito T."/>
            <person name="Elias M."/>
            <person name="Schaap P."/>
            <person name="Kay R.R."/>
            <person name="Henrissat B."/>
            <person name="Eichinger L."/>
            <person name="Rivero F."/>
            <person name="Putnam N.H."/>
            <person name="West C.M."/>
            <person name="Loomis W.F."/>
            <person name="Chisholm R.L."/>
            <person name="Shaulsky G."/>
            <person name="Strassmann J.E."/>
            <person name="Queller D.C."/>
            <person name="Kuspa A."/>
            <person name="Grigoriev I.V."/>
        </authorList>
    </citation>
    <scope>NUCLEOTIDE SEQUENCE [LARGE SCALE GENOMIC DNA]</scope>
    <source>
        <strain evidence="4">QSDP1</strain>
    </source>
</reference>
<name>F0ZUF1_DICPU</name>
<evidence type="ECO:0000256" key="2">
    <source>
        <dbReference type="SAM" id="Phobius"/>
    </source>
</evidence>
<dbReference type="EMBL" id="GL871193">
    <property type="protein sequence ID" value="EGC32430.1"/>
    <property type="molecule type" value="Genomic_DNA"/>
</dbReference>
<dbReference type="OrthoDB" id="10553069at2759"/>
<dbReference type="GeneID" id="10508970"/>
<keyword evidence="2" id="KW-1133">Transmembrane helix</keyword>
<keyword evidence="4" id="KW-1185">Reference proteome</keyword>
<feature type="transmembrane region" description="Helical" evidence="2">
    <location>
        <begin position="274"/>
        <end position="297"/>
    </location>
</feature>